<gene>
    <name evidence="1" type="ORF">AaeL_AAEL009390</name>
</gene>
<dbReference type="VEuPathDB" id="VectorBase:AAEL006145"/>
<proteinExistence type="predicted"/>
<dbReference type="STRING" id="7159.Q16VY4"/>
<dbReference type="AlphaFoldDB" id="Q16VY4"/>
<sequence length="173" mass="19489">MSGTNFKPEEKPVAPIIICAKAAKKQLEETKTLTATLENRKAEIGYLKLAAKLKQNELSEISKKGDLKTSTVLDISASSLYISQALSLLKMAFFDERSELLKAQANEYKKILANLEPLHVPQPKDERIEQLEQKITKVNHGWIMSLVRGAEMPVTRTSKAIIDNENQQKRNQQ</sequence>
<accession>Q16VY4</accession>
<evidence type="ECO:0000313" key="1">
    <source>
        <dbReference type="EMBL" id="EAT38729.1"/>
    </source>
</evidence>
<reference evidence="1" key="3">
    <citation type="submission" date="2012-09" db="EMBL/GenBank/DDBJ databases">
        <authorList>
            <consortium name="VectorBase"/>
        </authorList>
    </citation>
    <scope>NUCLEOTIDE SEQUENCE</scope>
    <source>
        <strain evidence="1">Liverpool</strain>
    </source>
</reference>
<dbReference type="HOGENOM" id="CLU_1548882_0_0_1"/>
<name>Q16VY4_AEDAE</name>
<dbReference type="eggNOG" id="KOG0971">
    <property type="taxonomic scope" value="Eukaryota"/>
</dbReference>
<dbReference type="PaxDb" id="7159-AAEL009390-PA"/>
<organism evidence="1 2">
    <name type="scientific">Aedes aegypti</name>
    <name type="common">Yellowfever mosquito</name>
    <name type="synonym">Culex aegypti</name>
    <dbReference type="NCBI Taxonomy" id="7159"/>
    <lineage>
        <taxon>Eukaryota</taxon>
        <taxon>Metazoa</taxon>
        <taxon>Ecdysozoa</taxon>
        <taxon>Arthropoda</taxon>
        <taxon>Hexapoda</taxon>
        <taxon>Insecta</taxon>
        <taxon>Pterygota</taxon>
        <taxon>Neoptera</taxon>
        <taxon>Endopterygota</taxon>
        <taxon>Diptera</taxon>
        <taxon>Nematocera</taxon>
        <taxon>Culicoidea</taxon>
        <taxon>Culicidae</taxon>
        <taxon>Culicinae</taxon>
        <taxon>Aedini</taxon>
        <taxon>Aedes</taxon>
        <taxon>Stegomyia</taxon>
    </lineage>
</organism>
<protein>
    <submittedName>
        <fullName evidence="1">AAEL009390-PA</fullName>
    </submittedName>
</protein>
<reference evidence="1" key="1">
    <citation type="submission" date="2005-10" db="EMBL/GenBank/DDBJ databases">
        <authorList>
            <person name="Loftus B.J."/>
            <person name="Nene V.M."/>
            <person name="Hannick L.I."/>
            <person name="Bidwell S."/>
            <person name="Haas B."/>
            <person name="Amedeo P."/>
            <person name="Orvis J."/>
            <person name="Wortman J.R."/>
            <person name="White O.R."/>
            <person name="Salzberg S."/>
            <person name="Shumway M."/>
            <person name="Koo H."/>
            <person name="Zhao Y."/>
            <person name="Holmes M."/>
            <person name="Miller J."/>
            <person name="Schatz M."/>
            <person name="Pop M."/>
            <person name="Pai G."/>
            <person name="Utterback T."/>
            <person name="Rogers Y.-H."/>
            <person name="Kravitz S."/>
            <person name="Fraser C.M."/>
        </authorList>
    </citation>
    <scope>NUCLEOTIDE SEQUENCE</scope>
    <source>
        <strain evidence="1">Liverpool</strain>
    </source>
</reference>
<dbReference type="EMBL" id="CH477579">
    <property type="protein sequence ID" value="EAT38729.1"/>
    <property type="molecule type" value="Genomic_DNA"/>
</dbReference>
<evidence type="ECO:0000313" key="2">
    <source>
        <dbReference type="Proteomes" id="UP000682892"/>
    </source>
</evidence>
<reference evidence="1" key="2">
    <citation type="journal article" date="2007" name="Science">
        <title>Genome sequence of Aedes aegypti, a major arbovirus vector.</title>
        <authorList>
            <person name="Nene V."/>
            <person name="Wortman J.R."/>
            <person name="Lawson D."/>
            <person name="Haas B."/>
            <person name="Kodira C."/>
            <person name="Tu Z.J."/>
            <person name="Loftus B."/>
            <person name="Xi Z."/>
            <person name="Megy K."/>
            <person name="Grabherr M."/>
            <person name="Ren Q."/>
            <person name="Zdobnov E.M."/>
            <person name="Lobo N.F."/>
            <person name="Campbell K.S."/>
            <person name="Brown S.E."/>
            <person name="Bonaldo M.F."/>
            <person name="Zhu J."/>
            <person name="Sinkins S.P."/>
            <person name="Hogenkamp D.G."/>
            <person name="Amedeo P."/>
            <person name="Arensburger P."/>
            <person name="Atkinson P.W."/>
            <person name="Bidwell S."/>
            <person name="Biedler J."/>
            <person name="Birney E."/>
            <person name="Bruggner R.V."/>
            <person name="Costas J."/>
            <person name="Coy M.R."/>
            <person name="Crabtree J."/>
            <person name="Crawford M."/>
            <person name="Debruyn B."/>
            <person name="Decaprio D."/>
            <person name="Eiglmeier K."/>
            <person name="Eisenstadt E."/>
            <person name="El-Dorry H."/>
            <person name="Gelbart W.M."/>
            <person name="Gomes S.L."/>
            <person name="Hammond M."/>
            <person name="Hannick L.I."/>
            <person name="Hogan J.R."/>
            <person name="Holmes M.H."/>
            <person name="Jaffe D."/>
            <person name="Johnston J.S."/>
            <person name="Kennedy R.C."/>
            <person name="Koo H."/>
            <person name="Kravitz S."/>
            <person name="Kriventseva E.V."/>
            <person name="Kulp D."/>
            <person name="Labutti K."/>
            <person name="Lee E."/>
            <person name="Li S."/>
            <person name="Lovin D.D."/>
            <person name="Mao C."/>
            <person name="Mauceli E."/>
            <person name="Menck C.F."/>
            <person name="Miller J.R."/>
            <person name="Montgomery P."/>
            <person name="Mori A."/>
            <person name="Nascimento A.L."/>
            <person name="Naveira H.F."/>
            <person name="Nusbaum C."/>
            <person name="O'leary S."/>
            <person name="Orvis J."/>
            <person name="Pertea M."/>
            <person name="Quesneville H."/>
            <person name="Reidenbach K.R."/>
            <person name="Rogers Y.H."/>
            <person name="Roth C.W."/>
            <person name="Schneider J.R."/>
            <person name="Schatz M."/>
            <person name="Shumway M."/>
            <person name="Stanke M."/>
            <person name="Stinson E.O."/>
            <person name="Tubio J.M."/>
            <person name="Vanzee J.P."/>
            <person name="Verjovski-Almeida S."/>
            <person name="Werner D."/>
            <person name="White O."/>
            <person name="Wyder S."/>
            <person name="Zeng Q."/>
            <person name="Zhao Q."/>
            <person name="Zhao Y."/>
            <person name="Hill C.A."/>
            <person name="Raikhel A.S."/>
            <person name="Soares M.B."/>
            <person name="Knudson D.L."/>
            <person name="Lee N.H."/>
            <person name="Galagan J."/>
            <person name="Salzberg S.L."/>
            <person name="Paulsen I.T."/>
            <person name="Dimopoulos G."/>
            <person name="Collins F.H."/>
            <person name="Birren B."/>
            <person name="Fraser-Liggett C.M."/>
            <person name="Severson D.W."/>
        </authorList>
    </citation>
    <scope>NUCLEOTIDE SEQUENCE [LARGE SCALE GENOMIC DNA]</scope>
    <source>
        <strain evidence="1">Liverpool</strain>
    </source>
</reference>
<dbReference type="Proteomes" id="UP000682892">
    <property type="component" value="Chromosome 3"/>
</dbReference>